<keyword evidence="1" id="KW-0812">Transmembrane</keyword>
<keyword evidence="1" id="KW-0472">Membrane</keyword>
<sequence>MATKDIWLALEVVFSFIVFLLFVSFLGNVIIYFLIQNNEIKSLELGSFIYTLYIFGGLLIIFSKFILNMWNSYSKGIEVDIETKTFSFPKSDVENSMMDIFTLKAFRDMSKRDSLNLMDIEALNNETKRWSTKHKDSNGKSVTKKHVQYLLNISGEFGSRQLVFSAKQKRDECRAMLNNAVKKLGTKISSSDMNLDF</sequence>
<evidence type="ECO:0000313" key="2">
    <source>
        <dbReference type="EMBL" id="SFV70674.1"/>
    </source>
</evidence>
<dbReference type="EMBL" id="FPHI01000055">
    <property type="protein sequence ID" value="SFV70674.1"/>
    <property type="molecule type" value="Genomic_DNA"/>
</dbReference>
<proteinExistence type="predicted"/>
<feature type="transmembrane region" description="Helical" evidence="1">
    <location>
        <begin position="47"/>
        <end position="67"/>
    </location>
</feature>
<protein>
    <submittedName>
        <fullName evidence="2">Uncharacterized protein</fullName>
    </submittedName>
</protein>
<reference evidence="2" key="1">
    <citation type="submission" date="2016-10" db="EMBL/GenBank/DDBJ databases">
        <authorList>
            <person name="de Groot N.N."/>
        </authorList>
    </citation>
    <scope>NUCLEOTIDE SEQUENCE</scope>
</reference>
<keyword evidence="1" id="KW-1133">Transmembrane helix</keyword>
<organism evidence="2">
    <name type="scientific">hydrothermal vent metagenome</name>
    <dbReference type="NCBI Taxonomy" id="652676"/>
    <lineage>
        <taxon>unclassified sequences</taxon>
        <taxon>metagenomes</taxon>
        <taxon>ecological metagenomes</taxon>
    </lineage>
</organism>
<accession>A0A1W1CXY9</accession>
<gene>
    <name evidence="2" type="ORF">MNB_SV-3-1246</name>
</gene>
<evidence type="ECO:0000256" key="1">
    <source>
        <dbReference type="SAM" id="Phobius"/>
    </source>
</evidence>
<name>A0A1W1CXY9_9ZZZZ</name>
<feature type="transmembrane region" description="Helical" evidence="1">
    <location>
        <begin position="12"/>
        <end position="35"/>
    </location>
</feature>
<dbReference type="AlphaFoldDB" id="A0A1W1CXY9"/>